<dbReference type="Gene3D" id="1.10.260.40">
    <property type="entry name" value="lambda repressor-like DNA-binding domains"/>
    <property type="match status" value="1"/>
</dbReference>
<dbReference type="InterPro" id="IPR050807">
    <property type="entry name" value="TransReg_Diox_bact_type"/>
</dbReference>
<reference evidence="3" key="1">
    <citation type="submission" date="2024-07" db="EMBL/GenBank/DDBJ databases">
        <title>Halotolerant mesophilic bacterium Ornithinibacillus sp. 4-3, sp. nov., isolated from soil.</title>
        <authorList>
            <person name="Sidarenka A.V."/>
            <person name="Guliayeva D.E."/>
            <person name="Leanovich S.I."/>
            <person name="Hileuskaya K.S."/>
            <person name="Akhremchuk A.E."/>
            <person name="Sikolenko M.A."/>
            <person name="Valentovich L.N."/>
        </authorList>
    </citation>
    <scope>NUCLEOTIDE SEQUENCE</scope>
    <source>
        <strain evidence="3">4-3</strain>
    </source>
</reference>
<dbReference type="AlphaFoldDB" id="A0AB39HPZ6"/>
<dbReference type="InterPro" id="IPR010982">
    <property type="entry name" value="Lambda_DNA-bd_dom_sf"/>
</dbReference>
<feature type="domain" description="HTH cro/C1-type" evidence="2">
    <location>
        <begin position="17"/>
        <end position="71"/>
    </location>
</feature>
<evidence type="ECO:0000259" key="2">
    <source>
        <dbReference type="PROSITE" id="PS50943"/>
    </source>
</evidence>
<evidence type="ECO:0000256" key="1">
    <source>
        <dbReference type="ARBA" id="ARBA00023125"/>
    </source>
</evidence>
<dbReference type="SUPFAM" id="SSF47413">
    <property type="entry name" value="lambda repressor-like DNA-binding domains"/>
    <property type="match status" value="1"/>
</dbReference>
<dbReference type="Pfam" id="PF01381">
    <property type="entry name" value="HTH_3"/>
    <property type="match status" value="1"/>
</dbReference>
<dbReference type="PROSITE" id="PS50943">
    <property type="entry name" value="HTH_CROC1"/>
    <property type="match status" value="1"/>
</dbReference>
<keyword evidence="1" id="KW-0238">DNA-binding</keyword>
<proteinExistence type="predicted"/>
<accession>A0AB39HPZ6</accession>
<dbReference type="CDD" id="cd00093">
    <property type="entry name" value="HTH_XRE"/>
    <property type="match status" value="1"/>
</dbReference>
<dbReference type="GO" id="GO:0003677">
    <property type="term" value="F:DNA binding"/>
    <property type="evidence" value="ECO:0007669"/>
    <property type="project" value="UniProtKB-KW"/>
</dbReference>
<dbReference type="InterPro" id="IPR001387">
    <property type="entry name" value="Cro/C1-type_HTH"/>
</dbReference>
<gene>
    <name evidence="3" type="ORF">AB4Y30_16630</name>
</gene>
<protein>
    <submittedName>
        <fullName evidence="3">Multiprotein-bridging factor 1 family protein</fullName>
    </submittedName>
</protein>
<organism evidence="3">
    <name type="scientific">Ornithinibacillus sp. 4-3</name>
    <dbReference type="NCBI Taxonomy" id="3231488"/>
    <lineage>
        <taxon>Bacteria</taxon>
        <taxon>Bacillati</taxon>
        <taxon>Bacillota</taxon>
        <taxon>Bacilli</taxon>
        <taxon>Bacillales</taxon>
        <taxon>Bacillaceae</taxon>
        <taxon>Ornithinibacillus</taxon>
    </lineage>
</organism>
<dbReference type="PANTHER" id="PTHR46797">
    <property type="entry name" value="HTH-TYPE TRANSCRIPTIONAL REGULATOR"/>
    <property type="match status" value="1"/>
</dbReference>
<dbReference type="PANTHER" id="PTHR46797:SF1">
    <property type="entry name" value="METHYLPHOSPHONATE SYNTHASE"/>
    <property type="match status" value="1"/>
</dbReference>
<name>A0AB39HPZ6_9BACI</name>
<dbReference type="GO" id="GO:0005829">
    <property type="term" value="C:cytosol"/>
    <property type="evidence" value="ECO:0007669"/>
    <property type="project" value="TreeGrafter"/>
</dbReference>
<sequence length="84" mass="9799">MEKEIALSIQLSLGQIIRKHRKELNWSQERLAEEVDLSPRQISRIENGEQLPSVLSLYRLRQELLIPQDPLIEQIIQASNLQDV</sequence>
<evidence type="ECO:0000313" key="3">
    <source>
        <dbReference type="EMBL" id="XDK32610.1"/>
    </source>
</evidence>
<dbReference type="GO" id="GO:0003700">
    <property type="term" value="F:DNA-binding transcription factor activity"/>
    <property type="evidence" value="ECO:0007669"/>
    <property type="project" value="TreeGrafter"/>
</dbReference>
<dbReference type="RefSeq" id="WP_368653298.1">
    <property type="nucleotide sequence ID" value="NZ_CP162599.1"/>
</dbReference>
<dbReference type="EMBL" id="CP162599">
    <property type="protein sequence ID" value="XDK32610.1"/>
    <property type="molecule type" value="Genomic_DNA"/>
</dbReference>
<dbReference type="SMART" id="SM00530">
    <property type="entry name" value="HTH_XRE"/>
    <property type="match status" value="1"/>
</dbReference>